<organism evidence="4 5">
    <name type="scientific">Lolium multiflorum</name>
    <name type="common">Italian ryegrass</name>
    <name type="synonym">Lolium perenne subsp. multiflorum</name>
    <dbReference type="NCBI Taxonomy" id="4521"/>
    <lineage>
        <taxon>Eukaryota</taxon>
        <taxon>Viridiplantae</taxon>
        <taxon>Streptophyta</taxon>
        <taxon>Embryophyta</taxon>
        <taxon>Tracheophyta</taxon>
        <taxon>Spermatophyta</taxon>
        <taxon>Magnoliopsida</taxon>
        <taxon>Liliopsida</taxon>
        <taxon>Poales</taxon>
        <taxon>Poaceae</taxon>
        <taxon>BOP clade</taxon>
        <taxon>Pooideae</taxon>
        <taxon>Poodae</taxon>
        <taxon>Poeae</taxon>
        <taxon>Poeae Chloroplast Group 2 (Poeae type)</taxon>
        <taxon>Loliodinae</taxon>
        <taxon>Loliinae</taxon>
        <taxon>Lolium</taxon>
    </lineage>
</organism>
<dbReference type="GO" id="GO:0008270">
    <property type="term" value="F:zinc ion binding"/>
    <property type="evidence" value="ECO:0007669"/>
    <property type="project" value="UniProtKB-KW"/>
</dbReference>
<dbReference type="Pfam" id="PF03732">
    <property type="entry name" value="Retrotrans_gag"/>
    <property type="match status" value="1"/>
</dbReference>
<dbReference type="GO" id="GO:0003676">
    <property type="term" value="F:nucleic acid binding"/>
    <property type="evidence" value="ECO:0007669"/>
    <property type="project" value="InterPro"/>
</dbReference>
<evidence type="ECO:0000259" key="3">
    <source>
        <dbReference type="PROSITE" id="PS50158"/>
    </source>
</evidence>
<dbReference type="PROSITE" id="PS50158">
    <property type="entry name" value="ZF_CCHC"/>
    <property type="match status" value="1"/>
</dbReference>
<comment type="caution">
    <text evidence="4">The sequence shown here is derived from an EMBL/GenBank/DDBJ whole genome shotgun (WGS) entry which is preliminary data.</text>
</comment>
<feature type="region of interest" description="Disordered" evidence="2">
    <location>
        <begin position="456"/>
        <end position="477"/>
    </location>
</feature>
<keyword evidence="1" id="KW-0479">Metal-binding</keyword>
<dbReference type="SUPFAM" id="SSF57756">
    <property type="entry name" value="Retrovirus zinc finger-like domains"/>
    <property type="match status" value="1"/>
</dbReference>
<dbReference type="SMART" id="SM00343">
    <property type="entry name" value="ZnF_C2HC"/>
    <property type="match status" value="1"/>
</dbReference>
<name>A0AAD8RZ49_LOLMU</name>
<gene>
    <name evidence="4" type="ORF">QYE76_007494</name>
</gene>
<keyword evidence="1" id="KW-0862">Zinc</keyword>
<dbReference type="AlphaFoldDB" id="A0AAD8RZ49"/>
<dbReference type="Gene3D" id="4.10.60.10">
    <property type="entry name" value="Zinc finger, CCHC-type"/>
    <property type="match status" value="1"/>
</dbReference>
<accession>A0AAD8RZ49</accession>
<dbReference type="PANTHER" id="PTHR20916">
    <property type="entry name" value="CYSTEINE AND GLYCINE-RICH PROTEIN 2 BINDING PROTEIN"/>
    <property type="match status" value="1"/>
</dbReference>
<evidence type="ECO:0000313" key="5">
    <source>
        <dbReference type="Proteomes" id="UP001231189"/>
    </source>
</evidence>
<dbReference type="InterPro" id="IPR001878">
    <property type="entry name" value="Znf_CCHC"/>
</dbReference>
<feature type="domain" description="CCHC-type" evidence="3">
    <location>
        <begin position="401"/>
        <end position="416"/>
    </location>
</feature>
<feature type="region of interest" description="Disordered" evidence="2">
    <location>
        <begin position="295"/>
        <end position="391"/>
    </location>
</feature>
<proteinExistence type="predicted"/>
<sequence length="565" mass="63185">MQEALARLCGQNVNTLKNTRFIYYPRHDPMGRPITRPPHPEMNHYVAYLDFMLYKTRKELDNALTFRQMAPPTRNSSQDAMMQLLQTLMADREVERAERQANIAALQQIAQNNQGHGNHDHPGSKLKNFQNTNPPIFSKTEEPLDADDWLQTMENNLEVAGVEAAEKVLFATHYLSGPARAWWTSARAMNAGQMMTWEDFKLKFSKYHVPQGLIKKMRDEFRELKQGRMSVVEYRDRFLTLSRYAPDETDTNEKRKERFLNGLHDEMQTVMVNIPFADLEALVDSAIQMEGKLHQANENRKRRMMNQQGSSNTQKYRNNSTGGFTPRNNRPPAQNFRPNYTNNHGGPPKPGGNNNNPNNNNNNPNSNNNNGNNNNNNTNTGPRTGSNAIPVAPKDKSTITCYECGIVGHYSNECPKRLAKFAANTAAPAQNQRRFAARRNQNNNNGRLYNMTATQAQEAPQAMPTSPLVEKDEGPRRKTRALVDAVDVVGASTRKPWPRATPTNHASPGPPLCTVSIATIPATRQTCSVARASLAAVDIVAISSAPVPPALAIASTRQTVPHLAI</sequence>
<evidence type="ECO:0000256" key="2">
    <source>
        <dbReference type="SAM" id="MobiDB-lite"/>
    </source>
</evidence>
<feature type="compositionally biased region" description="Low complexity" evidence="2">
    <location>
        <begin position="341"/>
        <end position="382"/>
    </location>
</feature>
<keyword evidence="1" id="KW-0863">Zinc-finger</keyword>
<feature type="compositionally biased region" description="Polar residues" evidence="2">
    <location>
        <begin position="305"/>
        <end position="340"/>
    </location>
</feature>
<dbReference type="EMBL" id="JAUUTY010000005">
    <property type="protein sequence ID" value="KAK1633179.1"/>
    <property type="molecule type" value="Genomic_DNA"/>
</dbReference>
<dbReference type="PANTHER" id="PTHR20916:SF18">
    <property type="entry name" value="IPT_TIG DOMAIN-CONTAINING PROTEIN"/>
    <property type="match status" value="1"/>
</dbReference>
<dbReference type="Proteomes" id="UP001231189">
    <property type="component" value="Unassembled WGS sequence"/>
</dbReference>
<dbReference type="Pfam" id="PF00098">
    <property type="entry name" value="zf-CCHC"/>
    <property type="match status" value="1"/>
</dbReference>
<keyword evidence="5" id="KW-1185">Reference proteome</keyword>
<evidence type="ECO:0000313" key="4">
    <source>
        <dbReference type="EMBL" id="KAK1633179.1"/>
    </source>
</evidence>
<evidence type="ECO:0000256" key="1">
    <source>
        <dbReference type="PROSITE-ProRule" id="PRU00047"/>
    </source>
</evidence>
<dbReference type="InterPro" id="IPR005162">
    <property type="entry name" value="Retrotrans_gag_dom"/>
</dbReference>
<dbReference type="InterPro" id="IPR036875">
    <property type="entry name" value="Znf_CCHC_sf"/>
</dbReference>
<reference evidence="4" key="1">
    <citation type="submission" date="2023-07" db="EMBL/GenBank/DDBJ databases">
        <title>A chromosome-level genome assembly of Lolium multiflorum.</title>
        <authorList>
            <person name="Chen Y."/>
            <person name="Copetti D."/>
            <person name="Kolliker R."/>
            <person name="Studer B."/>
        </authorList>
    </citation>
    <scope>NUCLEOTIDE SEQUENCE</scope>
    <source>
        <strain evidence="4">02402/16</strain>
        <tissue evidence="4">Leaf</tissue>
    </source>
</reference>
<protein>
    <recommendedName>
        <fullName evidence="3">CCHC-type domain-containing protein</fullName>
    </recommendedName>
</protein>